<sequence>MSCEMECLNESFSIFQTRWPGLAKEQVEVLLSDEFDHETTDQLENIIEQVWKAKTAKNARLYSKSKFRLGSILDSRKRNIDIYRPQRVSDQSKITLGIGTSDYRQHVGTNLNPESVDYIKKCGTRAMFADIIGVNGVLITADDHVVIVKRASWVGEHAGLLDTPDELFDSFKDELHCEFNICKSELSEPKLYAIARLGTLAGRVNFYYSITTTLTKENIECSWRKGGNETDEATELTFIPLSSIPEIESSEIWGFLSPHGRLAPG</sequence>
<reference evidence="5" key="1">
    <citation type="journal article" date="2010" name="Science">
        <title>Plasticity of animal genome architecture unmasked by rapid evolution of a pelagic tunicate.</title>
        <authorList>
            <person name="Denoeud F."/>
            <person name="Henriet S."/>
            <person name="Mungpakdee S."/>
            <person name="Aury J.M."/>
            <person name="Da Silva C."/>
            <person name="Brinkmann H."/>
            <person name="Mikhaleva J."/>
            <person name="Olsen L.C."/>
            <person name="Jubin C."/>
            <person name="Canestro C."/>
            <person name="Bouquet J.M."/>
            <person name="Danks G."/>
            <person name="Poulain J."/>
            <person name="Campsteijn C."/>
            <person name="Adamski M."/>
            <person name="Cross I."/>
            <person name="Yadetie F."/>
            <person name="Muffato M."/>
            <person name="Louis A."/>
            <person name="Butcher S."/>
            <person name="Tsagkogeorga G."/>
            <person name="Konrad A."/>
            <person name="Singh S."/>
            <person name="Jensen M.F."/>
            <person name="Cong E.H."/>
            <person name="Eikeseth-Otteraa H."/>
            <person name="Noel B."/>
            <person name="Anthouard V."/>
            <person name="Porcel B.M."/>
            <person name="Kachouri-Lafond R."/>
            <person name="Nishino A."/>
            <person name="Ugolini M."/>
            <person name="Chourrout P."/>
            <person name="Nishida H."/>
            <person name="Aasland R."/>
            <person name="Huzurbazar S."/>
            <person name="Westhof E."/>
            <person name="Delsuc F."/>
            <person name="Lehrach H."/>
            <person name="Reinhardt R."/>
            <person name="Weissenbach J."/>
            <person name="Roy S.W."/>
            <person name="Artiguenave F."/>
            <person name="Postlethwait J.H."/>
            <person name="Manak J.R."/>
            <person name="Thompson E.M."/>
            <person name="Jaillon O."/>
            <person name="Du Pasquier L."/>
            <person name="Boudinot P."/>
            <person name="Liberles D.A."/>
            <person name="Volff J.N."/>
            <person name="Philippe H."/>
            <person name="Lenhard B."/>
            <person name="Roest Crollius H."/>
            <person name="Wincker P."/>
            <person name="Chourrout D."/>
        </authorList>
    </citation>
    <scope>NUCLEOTIDE SEQUENCE [LARGE SCALE GENOMIC DNA]</scope>
</reference>
<keyword evidence="3" id="KW-0378">Hydrolase</keyword>
<keyword evidence="2" id="KW-0479">Metal-binding</keyword>
<gene>
    <name evidence="5" type="ORF">GSOID_T00002080001</name>
</gene>
<evidence type="ECO:0000256" key="3">
    <source>
        <dbReference type="ARBA" id="ARBA00022801"/>
    </source>
</evidence>
<proteinExistence type="predicted"/>
<evidence type="ECO:0000256" key="4">
    <source>
        <dbReference type="ARBA" id="ARBA00022842"/>
    </source>
</evidence>
<dbReference type="OrthoDB" id="242473at2759"/>
<keyword evidence="6" id="KW-1185">Reference proteome</keyword>
<protein>
    <recommendedName>
        <fullName evidence="7">Nudix hydrolase domain-containing protein</fullName>
    </recommendedName>
</protein>
<dbReference type="AlphaFoldDB" id="E4XSC8"/>
<dbReference type="GO" id="GO:0046872">
    <property type="term" value="F:metal ion binding"/>
    <property type="evidence" value="ECO:0007669"/>
    <property type="project" value="UniProtKB-KW"/>
</dbReference>
<dbReference type="EMBL" id="FN653133">
    <property type="protein sequence ID" value="CBY19930.1"/>
    <property type="molecule type" value="Genomic_DNA"/>
</dbReference>
<evidence type="ECO:0000256" key="2">
    <source>
        <dbReference type="ARBA" id="ARBA00022723"/>
    </source>
</evidence>
<dbReference type="InterPro" id="IPR055295">
    <property type="entry name" value="NUDT22/NUDT9-like"/>
</dbReference>
<evidence type="ECO:0000313" key="6">
    <source>
        <dbReference type="Proteomes" id="UP000001307"/>
    </source>
</evidence>
<dbReference type="Proteomes" id="UP000001307">
    <property type="component" value="Unassembled WGS sequence"/>
</dbReference>
<comment type="cofactor">
    <cofactor evidence="1">
        <name>Mg(2+)</name>
        <dbReference type="ChEBI" id="CHEBI:18420"/>
    </cofactor>
</comment>
<evidence type="ECO:0000313" key="5">
    <source>
        <dbReference type="EMBL" id="CBY19930.1"/>
    </source>
</evidence>
<dbReference type="GO" id="GO:0052751">
    <property type="term" value="F:GDP-mannose hydrolase activity"/>
    <property type="evidence" value="ECO:0007669"/>
    <property type="project" value="TreeGrafter"/>
</dbReference>
<dbReference type="InParanoid" id="E4XSC8"/>
<evidence type="ECO:0000256" key="1">
    <source>
        <dbReference type="ARBA" id="ARBA00001946"/>
    </source>
</evidence>
<dbReference type="PANTHER" id="PTHR31835:SF1">
    <property type="entry name" value="URIDINE DIPHOSPHATE GLUCOSE PYROPHOSPHATASE NUDT22"/>
    <property type="match status" value="1"/>
</dbReference>
<accession>E4XSC8</accession>
<name>E4XSC8_OIKDI</name>
<keyword evidence="4" id="KW-0460">Magnesium</keyword>
<evidence type="ECO:0008006" key="7">
    <source>
        <dbReference type="Google" id="ProtNLM"/>
    </source>
</evidence>
<dbReference type="PANTHER" id="PTHR31835">
    <property type="entry name" value="URIDINE DIPHOSPHATE GLUCOSE PYROPHOSPHATASE"/>
    <property type="match status" value="1"/>
</dbReference>
<organism evidence="5">
    <name type="scientific">Oikopleura dioica</name>
    <name type="common">Tunicate</name>
    <dbReference type="NCBI Taxonomy" id="34765"/>
    <lineage>
        <taxon>Eukaryota</taxon>
        <taxon>Metazoa</taxon>
        <taxon>Chordata</taxon>
        <taxon>Tunicata</taxon>
        <taxon>Appendicularia</taxon>
        <taxon>Copelata</taxon>
        <taxon>Oikopleuridae</taxon>
        <taxon>Oikopleura</taxon>
    </lineage>
</organism>